<dbReference type="InterPro" id="IPR015064">
    <property type="entry name" value="Sda"/>
</dbReference>
<reference evidence="1 2" key="1">
    <citation type="submission" date="2019-06" db="EMBL/GenBank/DDBJ databases">
        <title>Sorghum-associated microbial communities from plants grown in Nebraska, USA.</title>
        <authorList>
            <person name="Schachtman D."/>
        </authorList>
    </citation>
    <scope>NUCLEOTIDE SEQUENCE [LARGE SCALE GENOMIC DNA]</scope>
    <source>
        <strain evidence="1 2">2482</strain>
    </source>
</reference>
<dbReference type="Pfam" id="PF08970">
    <property type="entry name" value="Sda"/>
    <property type="match status" value="1"/>
</dbReference>
<comment type="caution">
    <text evidence="1">The sequence shown here is derived from an EMBL/GenBank/DDBJ whole genome shotgun (WGS) entry which is preliminary data.</text>
</comment>
<dbReference type="AlphaFoldDB" id="A0A561CF81"/>
<gene>
    <name evidence="1" type="ORF">FB550_1264</name>
</gene>
<dbReference type="InterPro" id="IPR036916">
    <property type="entry name" value="Sda_sf"/>
</dbReference>
<evidence type="ECO:0000313" key="1">
    <source>
        <dbReference type="EMBL" id="TWD89607.1"/>
    </source>
</evidence>
<sequence>MHNLSTELLLEAFNSAIKLNLCKDFIQLLANELDRRLTNESPINDYRKILNQYIKAD</sequence>
<dbReference type="Proteomes" id="UP000319671">
    <property type="component" value="Unassembled WGS sequence"/>
</dbReference>
<name>A0A561CF81_9BACI</name>
<protein>
    <submittedName>
        <fullName evidence="1">Sporulation inhibitor A</fullName>
    </submittedName>
</protein>
<evidence type="ECO:0000313" key="2">
    <source>
        <dbReference type="Proteomes" id="UP000319671"/>
    </source>
</evidence>
<dbReference type="RefSeq" id="WP_144568445.1">
    <property type="nucleotide sequence ID" value="NZ_VIVN01000026.1"/>
</dbReference>
<dbReference type="SUPFAM" id="SSF100985">
    <property type="entry name" value="Sporulation inhibitor Sda"/>
    <property type="match status" value="1"/>
</dbReference>
<organism evidence="1 2">
    <name type="scientific">Neobacillus bataviensis</name>
    <dbReference type="NCBI Taxonomy" id="220685"/>
    <lineage>
        <taxon>Bacteria</taxon>
        <taxon>Bacillati</taxon>
        <taxon>Bacillota</taxon>
        <taxon>Bacilli</taxon>
        <taxon>Bacillales</taxon>
        <taxon>Bacillaceae</taxon>
        <taxon>Neobacillus</taxon>
    </lineage>
</organism>
<keyword evidence="2" id="KW-1185">Reference proteome</keyword>
<proteinExistence type="predicted"/>
<dbReference type="EMBL" id="VIVN01000026">
    <property type="protein sequence ID" value="TWD89607.1"/>
    <property type="molecule type" value="Genomic_DNA"/>
</dbReference>
<accession>A0A561CF81</accession>
<dbReference type="Gene3D" id="1.10.287.1100">
    <property type="entry name" value="Sporulation inhibitor A"/>
    <property type="match status" value="1"/>
</dbReference>